<evidence type="ECO:0000256" key="1">
    <source>
        <dbReference type="ARBA" id="ARBA00022729"/>
    </source>
</evidence>
<dbReference type="SUPFAM" id="SSF53822">
    <property type="entry name" value="Periplasmic binding protein-like I"/>
    <property type="match status" value="1"/>
</dbReference>
<keyword evidence="4" id="KW-1185">Reference proteome</keyword>
<dbReference type="InterPro" id="IPR028081">
    <property type="entry name" value="Leu-bd"/>
</dbReference>
<name>A0A8J8CBL5_9EURY</name>
<dbReference type="AlphaFoldDB" id="A0A8J8CBL5"/>
<sequence>MSGRTFSRRSLLASSATALGISVAGCSIGGGSNSGPTVGILEDRSGNFQLNGTSKWQATRLALEEINDDGGLLGEEIEIVDPDPQSDNSRYQELTEKLILQDQVDALWAGYSSATREAIRPIINENEQLYFYTTQYEGGVCDNTIFPVGATARQQLGIVTPYLADEFGDDIYIIAADYNFGQLSGDWVNVLAQENDYNIVGEEYIPLDETDFSSVINRIQDEDPDFIMSMLVGSNHENFYDQRATNEITDIPIGTSTTLAQGHEHIRYDPPALTNVYAGVSYMEEFGDQRDGENIVEDFYERWPDANYLNQEAQNNYFSVYLWAEAVEEAGTFDQQEVISVLEEGRDISAPSGELTLDGATHHMEHEMRVAVCDENHEISFTNNERIGPSFLRSEVEGGDGCNLKEQDKTTQYVPSDVYDV</sequence>
<dbReference type="Gene3D" id="3.40.50.2300">
    <property type="match status" value="2"/>
</dbReference>
<organism evidence="3 4">
    <name type="scientific">Haloarcula salinisoli</name>
    <dbReference type="NCBI Taxonomy" id="2487746"/>
    <lineage>
        <taxon>Archaea</taxon>
        <taxon>Methanobacteriati</taxon>
        <taxon>Methanobacteriota</taxon>
        <taxon>Stenosarchaea group</taxon>
        <taxon>Halobacteria</taxon>
        <taxon>Halobacteriales</taxon>
        <taxon>Haloarculaceae</taxon>
        <taxon>Haloarcula</taxon>
    </lineage>
</organism>
<keyword evidence="1" id="KW-0732">Signal</keyword>
<dbReference type="InterPro" id="IPR028082">
    <property type="entry name" value="Peripla_BP_I"/>
</dbReference>
<comment type="caution">
    <text evidence="3">The sequence shown here is derived from an EMBL/GenBank/DDBJ whole genome shotgun (WGS) entry which is preliminary data.</text>
</comment>
<dbReference type="Pfam" id="PF13458">
    <property type="entry name" value="Peripla_BP_6"/>
    <property type="match status" value="1"/>
</dbReference>
<accession>A0A8J8CBL5</accession>
<dbReference type="NCBIfam" id="TIGR03669">
    <property type="entry name" value="urea_ABC_arch"/>
    <property type="match status" value="1"/>
</dbReference>
<evidence type="ECO:0000313" key="3">
    <source>
        <dbReference type="EMBL" id="MBX0304438.1"/>
    </source>
</evidence>
<dbReference type="PROSITE" id="PS51257">
    <property type="entry name" value="PROKAR_LIPOPROTEIN"/>
    <property type="match status" value="1"/>
</dbReference>
<evidence type="ECO:0000259" key="2">
    <source>
        <dbReference type="Pfam" id="PF13458"/>
    </source>
</evidence>
<reference evidence="3" key="1">
    <citation type="submission" date="2021-06" db="EMBL/GenBank/DDBJ databases">
        <title>Halomicroarcula sp. F24A a new haloarchaeum isolated from saline soil.</title>
        <authorList>
            <person name="Duran-Viseras A."/>
            <person name="Sanchez-Porro C."/>
            <person name="Ventosa A."/>
        </authorList>
    </citation>
    <scope>NUCLEOTIDE SEQUENCE</scope>
    <source>
        <strain evidence="3">F24A</strain>
    </source>
</reference>
<dbReference type="PANTHER" id="PTHR47628">
    <property type="match status" value="1"/>
</dbReference>
<feature type="domain" description="Leucine-binding protein" evidence="2">
    <location>
        <begin position="37"/>
        <end position="376"/>
    </location>
</feature>
<evidence type="ECO:0000313" key="4">
    <source>
        <dbReference type="Proteomes" id="UP000783863"/>
    </source>
</evidence>
<gene>
    <name evidence="3" type="ORF">EGD98_12230</name>
</gene>
<dbReference type="EMBL" id="RKLQ01000002">
    <property type="protein sequence ID" value="MBX0304438.1"/>
    <property type="molecule type" value="Genomic_DNA"/>
</dbReference>
<dbReference type="PANTHER" id="PTHR47628:SF1">
    <property type="entry name" value="ALIPHATIC AMIDASE EXPRESSION-REGULATING PROTEIN"/>
    <property type="match status" value="1"/>
</dbReference>
<dbReference type="InterPro" id="IPR019968">
    <property type="entry name" value="Urea_ABC_transptr_substrate-bd"/>
</dbReference>
<protein>
    <submittedName>
        <fullName evidence="3">Urea ABC transporter substrate-binding protein</fullName>
    </submittedName>
</protein>
<dbReference type="Proteomes" id="UP000783863">
    <property type="component" value="Unassembled WGS sequence"/>
</dbReference>
<proteinExistence type="predicted"/>
<dbReference type="RefSeq" id="WP_220588656.1">
    <property type="nucleotide sequence ID" value="NZ_RKLQ01000002.1"/>
</dbReference>